<dbReference type="Pfam" id="PF05960">
    <property type="entry name" value="DUF885"/>
    <property type="match status" value="1"/>
</dbReference>
<evidence type="ECO:0000313" key="3">
    <source>
        <dbReference type="Proteomes" id="UP001595526"/>
    </source>
</evidence>
<feature type="signal peptide" evidence="1">
    <location>
        <begin position="1"/>
        <end position="22"/>
    </location>
</feature>
<comment type="caution">
    <text evidence="2">The sequence shown here is derived from an EMBL/GenBank/DDBJ whole genome shotgun (WGS) entry which is preliminary data.</text>
</comment>
<organism evidence="2 3">
    <name type="scientific">Parapedobacter deserti</name>
    <dbReference type="NCBI Taxonomy" id="1912957"/>
    <lineage>
        <taxon>Bacteria</taxon>
        <taxon>Pseudomonadati</taxon>
        <taxon>Bacteroidota</taxon>
        <taxon>Sphingobacteriia</taxon>
        <taxon>Sphingobacteriales</taxon>
        <taxon>Sphingobacteriaceae</taxon>
        <taxon>Parapedobacter</taxon>
    </lineage>
</organism>
<feature type="chain" id="PRO_5046634124" evidence="1">
    <location>
        <begin position="23"/>
        <end position="592"/>
    </location>
</feature>
<reference evidence="3" key="1">
    <citation type="journal article" date="2019" name="Int. J. Syst. Evol. Microbiol.">
        <title>The Global Catalogue of Microorganisms (GCM) 10K type strain sequencing project: providing services to taxonomists for standard genome sequencing and annotation.</title>
        <authorList>
            <consortium name="The Broad Institute Genomics Platform"/>
            <consortium name="The Broad Institute Genome Sequencing Center for Infectious Disease"/>
            <person name="Wu L."/>
            <person name="Ma J."/>
        </authorList>
    </citation>
    <scope>NUCLEOTIDE SEQUENCE [LARGE SCALE GENOMIC DNA]</scope>
    <source>
        <strain evidence="3">KCTC 52416</strain>
    </source>
</reference>
<keyword evidence="1" id="KW-0732">Signal</keyword>
<sequence length="592" mass="68236">MKHYLRTAIAASILAITGPVTAQAQQNNHLASLYEQASEVSGLVVQYGQDTRAVEYFYGPMASVQGRGAAYVHSPEQLDRLRRLNKEYLDKLKTLDFDRFSIHGQVDYILLKRKIERSEETLAAEKVDYQKVVRWMPFADSIYAFERLRRKGTSVDGEAVANSLHGALQQLTEAQALLTKEDALDAALADYASSAVLDLKARLKNAFDFYNGYDPLFTWWVPEPYNALDTALERYGKLILSKSDAKPFDDGSNIGGRPIGREAFVKALRDDMIPYTPEELLKLADQEFAWCEAELLKASREMGFGDDWKAAQEKVKNSYVPPGKQPELIIELYKDANDFIKGKDLVTMPPLSEETWGMFMMSPEQQLVSPFFLGGRNIMVSYPTNTMSHDRKLMSMRGNNPYFSRGTVQHELVPGHHFQYFMNSRYKPYRAEAFRTPFWTEGWTLYWELLLYDLGFAKTPEERIGMLFWRMHRCARITFSINYHLGKWTPQQCVDYLVDRVGHEPSTAHGEVKRSFEANYGPLYQLAYLTGGLQVWSLKKELVDTGKMTYKEFHDQIIKENYLPIELLRATLTNQKLNRDFQSSWRFYAFDN</sequence>
<dbReference type="PANTHER" id="PTHR33361:SF2">
    <property type="entry name" value="DUF885 DOMAIN-CONTAINING PROTEIN"/>
    <property type="match status" value="1"/>
</dbReference>
<dbReference type="PANTHER" id="PTHR33361">
    <property type="entry name" value="GLR0591 PROTEIN"/>
    <property type="match status" value="1"/>
</dbReference>
<dbReference type="Proteomes" id="UP001595526">
    <property type="component" value="Unassembled WGS sequence"/>
</dbReference>
<evidence type="ECO:0000256" key="1">
    <source>
        <dbReference type="SAM" id="SignalP"/>
    </source>
</evidence>
<name>A0ABV7JNF0_9SPHI</name>
<dbReference type="EMBL" id="JBHRTA010000038">
    <property type="protein sequence ID" value="MFC3198607.1"/>
    <property type="molecule type" value="Genomic_DNA"/>
</dbReference>
<keyword evidence="3" id="KW-1185">Reference proteome</keyword>
<proteinExistence type="predicted"/>
<accession>A0ABV7JNF0</accession>
<dbReference type="InterPro" id="IPR010281">
    <property type="entry name" value="DUF885"/>
</dbReference>
<gene>
    <name evidence="2" type="ORF">ACFOET_13360</name>
</gene>
<dbReference type="RefSeq" id="WP_379023426.1">
    <property type="nucleotide sequence ID" value="NZ_JBHRTA010000038.1"/>
</dbReference>
<protein>
    <submittedName>
        <fullName evidence="2">DUF885 family protein</fullName>
    </submittedName>
</protein>
<evidence type="ECO:0000313" key="2">
    <source>
        <dbReference type="EMBL" id="MFC3198607.1"/>
    </source>
</evidence>